<accession>A0A6P1E213</accession>
<feature type="domain" description="Winged helix-turn helix" evidence="1">
    <location>
        <begin position="132"/>
        <end position="188"/>
    </location>
</feature>
<dbReference type="Proteomes" id="UP000471640">
    <property type="component" value="Unassembled WGS sequence"/>
</dbReference>
<evidence type="ECO:0000313" key="3">
    <source>
        <dbReference type="Proteomes" id="UP000471640"/>
    </source>
</evidence>
<dbReference type="InterPro" id="IPR009057">
    <property type="entry name" value="Homeodomain-like_sf"/>
</dbReference>
<dbReference type="AlphaFoldDB" id="A0A6P1E213"/>
<evidence type="ECO:0000313" key="2">
    <source>
        <dbReference type="EMBL" id="NEX23909.1"/>
    </source>
</evidence>
<dbReference type="EMBL" id="JAAIJR010000429">
    <property type="protein sequence ID" value="NEX23909.1"/>
    <property type="molecule type" value="Genomic_DNA"/>
</dbReference>
<organism evidence="2 3">
    <name type="scientific">Thiorhodococcus mannitoliphagus</name>
    <dbReference type="NCBI Taxonomy" id="329406"/>
    <lineage>
        <taxon>Bacteria</taxon>
        <taxon>Pseudomonadati</taxon>
        <taxon>Pseudomonadota</taxon>
        <taxon>Gammaproteobacteria</taxon>
        <taxon>Chromatiales</taxon>
        <taxon>Chromatiaceae</taxon>
        <taxon>Thiorhodococcus</taxon>
    </lineage>
</organism>
<reference evidence="2 3" key="2">
    <citation type="submission" date="2020-02" db="EMBL/GenBank/DDBJ databases">
        <title>Genome sequences of Thiorhodococcus mannitoliphagus and Thiorhodococcus minor, purple sulfur photosynthetic bacteria in the gammaproteobacterial family, Chromatiaceae.</title>
        <authorList>
            <person name="Aviles F.A."/>
            <person name="Meyer T.E."/>
            <person name="Kyndt J.A."/>
        </authorList>
    </citation>
    <scope>NUCLEOTIDE SEQUENCE [LARGE SCALE GENOMIC DNA]</scope>
    <source>
        <strain evidence="2 3">DSM 18266</strain>
    </source>
</reference>
<protein>
    <submittedName>
        <fullName evidence="2">Helix-turn-helix domain-containing protein</fullName>
    </submittedName>
</protein>
<dbReference type="Pfam" id="PF13551">
    <property type="entry name" value="HTH_29"/>
    <property type="match status" value="1"/>
</dbReference>
<sequence>MLELDLVKWSQTPEDLRGEAMRAAHERTRERFLALYQLTQQGRGASAVARSAGRHLQTLIRWVHRYNETGPQALVFEHTGGIPPFFDPDTEQALDGLLRASLAAAAAPSMERDPQTGRLVPSAELEACTAPPRWTLKRLVAWIETQFNRRVSRETVRQALKRLGFSWKKAKALLNRANTAAREAFVAKLQPLLEQT</sequence>
<evidence type="ECO:0000259" key="1">
    <source>
        <dbReference type="Pfam" id="PF13592"/>
    </source>
</evidence>
<gene>
    <name evidence="2" type="ORF">G3480_27300</name>
</gene>
<dbReference type="RefSeq" id="WP_164657297.1">
    <property type="nucleotide sequence ID" value="NZ_JAAIJR010000429.1"/>
</dbReference>
<feature type="non-terminal residue" evidence="2">
    <location>
        <position position="196"/>
    </location>
</feature>
<dbReference type="Pfam" id="PF13592">
    <property type="entry name" value="HTH_33"/>
    <property type="match status" value="1"/>
</dbReference>
<proteinExistence type="predicted"/>
<keyword evidence="3" id="KW-1185">Reference proteome</keyword>
<dbReference type="InterPro" id="IPR025959">
    <property type="entry name" value="Winged_HTH_dom"/>
</dbReference>
<reference evidence="3" key="1">
    <citation type="journal article" date="2020" name="Microbiol. Resour. Announc.">
        <title>Draft Genome Sequences of Thiorhodococcus mannitoliphagus and Thiorhodococcus minor, Purple Sulfur Photosynthetic Bacteria in the Gammaproteobacterial Family Chromatiaceae.</title>
        <authorList>
            <person name="Aviles F.A."/>
            <person name="Meyer T.E."/>
            <person name="Kyndt J.A."/>
        </authorList>
    </citation>
    <scope>NUCLEOTIDE SEQUENCE [LARGE SCALE GENOMIC DNA]</scope>
    <source>
        <strain evidence="3">DSM 18266</strain>
    </source>
</reference>
<name>A0A6P1E213_9GAMM</name>
<dbReference type="SUPFAM" id="SSF46689">
    <property type="entry name" value="Homeodomain-like"/>
    <property type="match status" value="1"/>
</dbReference>
<comment type="caution">
    <text evidence="2">The sequence shown here is derived from an EMBL/GenBank/DDBJ whole genome shotgun (WGS) entry which is preliminary data.</text>
</comment>